<sequence>MTAAVISVVLEQLRSILQTEVNLLAGVRKESEKLTDTFTLIRGVLEDAEEKEVKNTAVKFRCLKNPLYVFQRYLKKDEDRNVQWIFLGCPGVGKGTYASRLSNLLGVPHIATGTSLVVTVIRSIGNDPGRVGVWCWSETGRTGKAVHFITFHAPLWGAILFNGLTYFQVIRMINNATRMAVGMSDRLHPSDTRADMKGLFNSIAYGLNSSVRRAIHERLDL</sequence>
<dbReference type="GO" id="GO:0000166">
    <property type="term" value="F:nucleotide binding"/>
    <property type="evidence" value="ECO:0007669"/>
    <property type="project" value="UniProtKB-KW"/>
</dbReference>
<organism evidence="8 9">
    <name type="scientific">Coptis chinensis</name>
    <dbReference type="NCBI Taxonomy" id="261450"/>
    <lineage>
        <taxon>Eukaryota</taxon>
        <taxon>Viridiplantae</taxon>
        <taxon>Streptophyta</taxon>
        <taxon>Embryophyta</taxon>
        <taxon>Tracheophyta</taxon>
        <taxon>Spermatophyta</taxon>
        <taxon>Magnoliopsida</taxon>
        <taxon>Ranunculales</taxon>
        <taxon>Ranunculaceae</taxon>
        <taxon>Coptidoideae</taxon>
        <taxon>Coptis</taxon>
    </lineage>
</organism>
<evidence type="ECO:0000313" key="9">
    <source>
        <dbReference type="Proteomes" id="UP000631114"/>
    </source>
</evidence>
<dbReference type="InterPro" id="IPR027417">
    <property type="entry name" value="P-loop_NTPase"/>
</dbReference>
<dbReference type="EMBL" id="JADFTS010000003">
    <property type="protein sequence ID" value="KAF9616064.1"/>
    <property type="molecule type" value="Genomic_DNA"/>
</dbReference>
<evidence type="ECO:0000256" key="5">
    <source>
        <dbReference type="ARBA" id="ARBA00023170"/>
    </source>
</evidence>
<proteinExistence type="predicted"/>
<gene>
    <name evidence="8" type="ORF">IFM89_028530</name>
</gene>
<evidence type="ECO:0000256" key="3">
    <source>
        <dbReference type="ARBA" id="ARBA00022821"/>
    </source>
</evidence>
<accession>A0A835IF91</accession>
<keyword evidence="3" id="KW-0611">Plant defense</keyword>
<name>A0A835IF91_9MAGN</name>
<reference evidence="8 9" key="1">
    <citation type="submission" date="2020-10" db="EMBL/GenBank/DDBJ databases">
        <title>The Coptis chinensis genome and diversification of protoberbering-type alkaloids.</title>
        <authorList>
            <person name="Wang B."/>
            <person name="Shu S."/>
            <person name="Song C."/>
            <person name="Liu Y."/>
        </authorList>
    </citation>
    <scope>NUCLEOTIDE SEQUENCE [LARGE SCALE GENOMIC DNA]</scope>
    <source>
        <strain evidence="8">HL-2020</strain>
        <tissue evidence="8">Leaf</tissue>
    </source>
</reference>
<evidence type="ECO:0000259" key="7">
    <source>
        <dbReference type="Pfam" id="PF18052"/>
    </source>
</evidence>
<protein>
    <recommendedName>
        <fullName evidence="7">Disease resistance N-terminal domain-containing protein</fullName>
    </recommendedName>
</protein>
<keyword evidence="6" id="KW-0807">Transducer</keyword>
<feature type="domain" description="Disease resistance N-terminal" evidence="7">
    <location>
        <begin position="5"/>
        <end position="59"/>
    </location>
</feature>
<keyword evidence="4" id="KW-0297">G-protein coupled receptor</keyword>
<keyword evidence="9" id="KW-1185">Reference proteome</keyword>
<dbReference type="InterPro" id="IPR022340">
    <property type="entry name" value="GPCR_GCR1_put"/>
</dbReference>
<dbReference type="GO" id="GO:0006952">
    <property type="term" value="P:defense response"/>
    <property type="evidence" value="ECO:0007669"/>
    <property type="project" value="UniProtKB-KW"/>
</dbReference>
<dbReference type="Proteomes" id="UP000631114">
    <property type="component" value="Unassembled WGS sequence"/>
</dbReference>
<dbReference type="SUPFAM" id="SSF52540">
    <property type="entry name" value="P-loop containing nucleoside triphosphate hydrolases"/>
    <property type="match status" value="1"/>
</dbReference>
<dbReference type="GO" id="GO:0004930">
    <property type="term" value="F:G protein-coupled receptor activity"/>
    <property type="evidence" value="ECO:0007669"/>
    <property type="project" value="UniProtKB-KW"/>
</dbReference>
<evidence type="ECO:0000256" key="1">
    <source>
        <dbReference type="ARBA" id="ARBA00022737"/>
    </source>
</evidence>
<dbReference type="Gene3D" id="1.20.5.4130">
    <property type="match status" value="1"/>
</dbReference>
<keyword evidence="5" id="KW-0675">Receptor</keyword>
<dbReference type="InterPro" id="IPR041118">
    <property type="entry name" value="Rx_N"/>
</dbReference>
<dbReference type="Pfam" id="PF18052">
    <property type="entry name" value="Rx_N"/>
    <property type="match status" value="1"/>
</dbReference>
<evidence type="ECO:0000256" key="2">
    <source>
        <dbReference type="ARBA" id="ARBA00022741"/>
    </source>
</evidence>
<keyword evidence="1" id="KW-0677">Repeat</keyword>
<evidence type="ECO:0000256" key="6">
    <source>
        <dbReference type="ARBA" id="ARBA00023224"/>
    </source>
</evidence>
<dbReference type="PRINTS" id="PR02000">
    <property type="entry name" value="GCR1PLANT"/>
</dbReference>
<dbReference type="Gene3D" id="3.40.50.300">
    <property type="entry name" value="P-loop containing nucleotide triphosphate hydrolases"/>
    <property type="match status" value="1"/>
</dbReference>
<comment type="caution">
    <text evidence="8">The sequence shown here is derived from an EMBL/GenBank/DDBJ whole genome shotgun (WGS) entry which is preliminary data.</text>
</comment>
<dbReference type="OrthoDB" id="10509967at2759"/>
<dbReference type="AlphaFoldDB" id="A0A835IF91"/>
<evidence type="ECO:0000313" key="8">
    <source>
        <dbReference type="EMBL" id="KAF9616064.1"/>
    </source>
</evidence>
<keyword evidence="2" id="KW-0547">Nucleotide-binding</keyword>
<evidence type="ECO:0000256" key="4">
    <source>
        <dbReference type="ARBA" id="ARBA00023040"/>
    </source>
</evidence>